<proteinExistence type="predicted"/>
<gene>
    <name evidence="1" type="ORF">BACOVA_01172</name>
</gene>
<comment type="caution">
    <text evidence="1">The sequence shown here is derived from an EMBL/GenBank/DDBJ whole genome shotgun (WGS) entry which is preliminary data.</text>
</comment>
<reference evidence="1 2" key="1">
    <citation type="submission" date="2007-03" db="EMBL/GenBank/DDBJ databases">
        <authorList>
            <person name="Fulton L."/>
            <person name="Clifton S."/>
            <person name="Fulton B."/>
            <person name="Xu J."/>
            <person name="Minx P."/>
            <person name="Pepin K.H."/>
            <person name="Johnson M."/>
            <person name="Thiruvilangam P."/>
            <person name="Bhonagiri V."/>
            <person name="Nash W.E."/>
            <person name="Mardis E.R."/>
            <person name="Wilson R.K."/>
        </authorList>
    </citation>
    <scope>NUCLEOTIDE SEQUENCE [LARGE SCALE GENOMIC DNA]</scope>
    <source>
        <strain evidence="2">ATCC 8483 / DSM 1896 / JCM 5824 / BCRC 10623 / CCUG 4943 / NCTC 11153</strain>
    </source>
</reference>
<protein>
    <submittedName>
        <fullName evidence="1">Uncharacterized protein</fullName>
    </submittedName>
</protein>
<reference evidence="2" key="2">
    <citation type="submission" date="2007-04" db="EMBL/GenBank/DDBJ databases">
        <title>Draft genome sequence of Bacteroides ovatus (ATCC 8483).</title>
        <authorList>
            <person name="Sudarsanam P."/>
            <person name="Ley R."/>
            <person name="Guruge J."/>
            <person name="Turnbaugh P.J."/>
            <person name="Mahowald M."/>
            <person name="Liep D."/>
            <person name="Gordon J."/>
        </authorList>
    </citation>
    <scope>NUCLEOTIDE SEQUENCE [LARGE SCALE GENOMIC DNA]</scope>
    <source>
        <strain evidence="2">ATCC 8483 / DSM 1896 / JCM 5824 / BCRC 10623 / CCUG 4943 / NCTC 11153</strain>
    </source>
</reference>
<dbReference type="AlphaFoldDB" id="A0AAN3DB67"/>
<name>A0AAN3DB67_BACO1</name>
<evidence type="ECO:0000313" key="2">
    <source>
        <dbReference type="Proteomes" id="UP000005475"/>
    </source>
</evidence>
<accession>A0AAN3DB67</accession>
<dbReference type="Proteomes" id="UP000005475">
    <property type="component" value="Unassembled WGS sequence"/>
</dbReference>
<dbReference type="EMBL" id="AAXF02000041">
    <property type="protein sequence ID" value="EDO13173.1"/>
    <property type="molecule type" value="Genomic_DNA"/>
</dbReference>
<organism evidence="1 2">
    <name type="scientific">Bacteroides ovatus (strain ATCC 8483 / DSM 1896 / JCM 5824 / BCRC 10623 / CCUG 4943 / NCTC 11153)</name>
    <dbReference type="NCBI Taxonomy" id="411476"/>
    <lineage>
        <taxon>Bacteria</taxon>
        <taxon>Pseudomonadati</taxon>
        <taxon>Bacteroidota</taxon>
        <taxon>Bacteroidia</taxon>
        <taxon>Bacteroidales</taxon>
        <taxon>Bacteroidaceae</taxon>
        <taxon>Bacteroides</taxon>
    </lineage>
</organism>
<evidence type="ECO:0000313" key="1">
    <source>
        <dbReference type="EMBL" id="EDO13173.1"/>
    </source>
</evidence>
<sequence length="212" mass="24359">MIYDNYFLLLEVSNQLYHFNINVYEKLILFLFLSTSLFCFGQGKSALKDIQSIKFYGVDYSQVKIFGADESPAQFKDAFRRINELFITEAKKYNVGKQLKKEVTEISLDAVNQVNENIDLTELMTAKRKYTLSKEQIKAAINALPIQKTPGVGMVFIAQFLDKSNNRGTYEVVFFNTETKEIIEEWITDGKARGFGLRNYWAGSIHSALKKL</sequence>